<dbReference type="CDD" id="cd15830">
    <property type="entry name" value="BamD"/>
    <property type="match status" value="1"/>
</dbReference>
<dbReference type="OrthoDB" id="9779191at2"/>
<comment type="subcellular location">
    <subcellularLocation>
        <location evidence="6">Cell outer membrane</location>
    </subcellularLocation>
</comment>
<feature type="domain" description="Outer membrane lipoprotein BamD-like" evidence="8">
    <location>
        <begin position="45"/>
        <end position="250"/>
    </location>
</feature>
<dbReference type="GO" id="GO:0051205">
    <property type="term" value="P:protein insertion into membrane"/>
    <property type="evidence" value="ECO:0007669"/>
    <property type="project" value="UniProtKB-UniRule"/>
</dbReference>
<comment type="function">
    <text evidence="6">Part of the outer membrane protein assembly complex, which is involved in assembly and insertion of beta-barrel proteins into the outer membrane.</text>
</comment>
<evidence type="ECO:0000256" key="7">
    <source>
        <dbReference type="SAM" id="MobiDB-lite"/>
    </source>
</evidence>
<evidence type="ECO:0000313" key="9">
    <source>
        <dbReference type="EMBL" id="TXD97733.1"/>
    </source>
</evidence>
<keyword evidence="2 6" id="KW-0472">Membrane</keyword>
<dbReference type="Pfam" id="PF13525">
    <property type="entry name" value="YfiO"/>
    <property type="match status" value="1"/>
</dbReference>
<dbReference type="Proteomes" id="UP000321903">
    <property type="component" value="Unassembled WGS sequence"/>
</dbReference>
<keyword evidence="4 6" id="KW-0998">Cell outer membrane</keyword>
<proteinExistence type="inferred from homology"/>
<evidence type="ECO:0000256" key="4">
    <source>
        <dbReference type="ARBA" id="ARBA00023237"/>
    </source>
</evidence>
<comment type="similarity">
    <text evidence="6">Belongs to the BamD family.</text>
</comment>
<reference evidence="9 10" key="1">
    <citation type="submission" date="2019-08" db="EMBL/GenBank/DDBJ databases">
        <title>Genome sequence of Psychrobacter frigidicola ACAM304 (type strain).</title>
        <authorList>
            <person name="Bowman J.P."/>
        </authorList>
    </citation>
    <scope>NUCLEOTIDE SEQUENCE [LARGE SCALE GENOMIC DNA]</scope>
    <source>
        <strain evidence="9 10">ACAM 304</strain>
    </source>
</reference>
<dbReference type="GO" id="GO:1990063">
    <property type="term" value="C:Bam protein complex"/>
    <property type="evidence" value="ECO:0007669"/>
    <property type="project" value="TreeGrafter"/>
</dbReference>
<feature type="region of interest" description="Disordered" evidence="7">
    <location>
        <begin position="368"/>
        <end position="409"/>
    </location>
</feature>
<comment type="caution">
    <text evidence="9">The sequence shown here is derived from an EMBL/GenBank/DDBJ whole genome shotgun (WGS) entry which is preliminary data.</text>
</comment>
<dbReference type="InterPro" id="IPR039565">
    <property type="entry name" value="BamD-like"/>
</dbReference>
<dbReference type="GO" id="GO:0043165">
    <property type="term" value="P:Gram-negative-bacterium-type cell outer membrane assembly"/>
    <property type="evidence" value="ECO:0007669"/>
    <property type="project" value="UniProtKB-UniRule"/>
</dbReference>
<dbReference type="NCBIfam" id="TIGR03302">
    <property type="entry name" value="OM_YfiO"/>
    <property type="match status" value="1"/>
</dbReference>
<name>A0A5C7AA98_9GAMM</name>
<evidence type="ECO:0000256" key="2">
    <source>
        <dbReference type="ARBA" id="ARBA00023136"/>
    </source>
</evidence>
<keyword evidence="1 6" id="KW-0732">Signal</keyword>
<accession>A0A5C7AA98</accession>
<evidence type="ECO:0000256" key="6">
    <source>
        <dbReference type="HAMAP-Rule" id="MF_00922"/>
    </source>
</evidence>
<dbReference type="PANTHER" id="PTHR37423:SF1">
    <property type="entry name" value="OUTER MEMBRANE PROTEIN ASSEMBLY FACTOR BAMD"/>
    <property type="match status" value="1"/>
</dbReference>
<evidence type="ECO:0000256" key="3">
    <source>
        <dbReference type="ARBA" id="ARBA00023139"/>
    </source>
</evidence>
<dbReference type="RefSeq" id="WP_147221515.1">
    <property type="nucleotide sequence ID" value="NZ_CAJGYY010000001.1"/>
</dbReference>
<organism evidence="9 10">
    <name type="scientific">Psychrobacter frigidicola</name>
    <dbReference type="NCBI Taxonomy" id="45611"/>
    <lineage>
        <taxon>Bacteria</taxon>
        <taxon>Pseudomonadati</taxon>
        <taxon>Pseudomonadota</taxon>
        <taxon>Gammaproteobacteria</taxon>
        <taxon>Moraxellales</taxon>
        <taxon>Moraxellaceae</taxon>
        <taxon>Psychrobacter</taxon>
    </lineage>
</organism>
<dbReference type="AlphaFoldDB" id="A0A5C7AA98"/>
<evidence type="ECO:0000256" key="1">
    <source>
        <dbReference type="ARBA" id="ARBA00022729"/>
    </source>
</evidence>
<gene>
    <name evidence="6" type="primary">bamD</name>
    <name evidence="9" type="ORF">ES754_01760</name>
</gene>
<sequence length="409" mass="44980">MRPVGNTFIKLSSVTLLALSVNLVGCQTFKKLTTKDVDAVETAEKSEQGYYRDAINQLDKERYTQAVEDLTNLRTFYPTGQYAEQALLDMMYAQYASGKYETAASSADQFIRLYPSNPQVSYAYYVRGVANMQGSAEGIKLFKTNQAERDTGSLRLAFSNFQELVNKYPSSPYAPDAAQRMTFIYNQFAESELTAANWYIEREAYVAAVNRAKWVFQYYPLSESIPEAIAILAYSHEKLGLTDLATEYKTLLQINYPNWLTKEGRVRLNTKGDRSLLNKLTFGQLGRVNLSDAPNATGQYSGATKTQTILNAVQLRLPDDNASGAATFGSSNAARTGGINIGLGLPESATEQVSGQGSASAAAIEAAVDPLNTNPSRRTTLPNDDGRDRIRLGGIENNNIDMNDGQNNN</sequence>
<keyword evidence="5" id="KW-0449">Lipoprotein</keyword>
<comment type="subunit">
    <text evidence="6">Part of the Bam complex.</text>
</comment>
<dbReference type="InterPro" id="IPR017689">
    <property type="entry name" value="BamD"/>
</dbReference>
<dbReference type="EMBL" id="VORZ01000001">
    <property type="protein sequence ID" value="TXD97733.1"/>
    <property type="molecule type" value="Genomic_DNA"/>
</dbReference>
<evidence type="ECO:0000256" key="5">
    <source>
        <dbReference type="ARBA" id="ARBA00023288"/>
    </source>
</evidence>
<evidence type="ECO:0000313" key="10">
    <source>
        <dbReference type="Proteomes" id="UP000321903"/>
    </source>
</evidence>
<dbReference type="SUPFAM" id="SSF48452">
    <property type="entry name" value="TPR-like"/>
    <property type="match status" value="1"/>
</dbReference>
<dbReference type="PANTHER" id="PTHR37423">
    <property type="entry name" value="SOLUBLE LYTIC MUREIN TRANSGLYCOSYLASE-RELATED"/>
    <property type="match status" value="1"/>
</dbReference>
<protein>
    <recommendedName>
        <fullName evidence="6">Outer membrane protein assembly factor BamD</fullName>
    </recommendedName>
</protein>
<evidence type="ECO:0000259" key="8">
    <source>
        <dbReference type="Pfam" id="PF13525"/>
    </source>
</evidence>
<keyword evidence="3" id="KW-0564">Palmitate</keyword>
<feature type="compositionally biased region" description="Low complexity" evidence="7">
    <location>
        <begin position="397"/>
        <end position="409"/>
    </location>
</feature>
<dbReference type="HAMAP" id="MF_00922">
    <property type="entry name" value="OM_assembly_BamD"/>
    <property type="match status" value="1"/>
</dbReference>
<keyword evidence="10" id="KW-1185">Reference proteome</keyword>
<feature type="compositionally biased region" description="Polar residues" evidence="7">
    <location>
        <begin position="371"/>
        <end position="382"/>
    </location>
</feature>
<dbReference type="InterPro" id="IPR011990">
    <property type="entry name" value="TPR-like_helical_dom_sf"/>
</dbReference>
<dbReference type="Gene3D" id="1.25.40.10">
    <property type="entry name" value="Tetratricopeptide repeat domain"/>
    <property type="match status" value="1"/>
</dbReference>